<dbReference type="GO" id="GO:0000981">
    <property type="term" value="F:DNA-binding transcription factor activity, RNA polymerase II-specific"/>
    <property type="evidence" value="ECO:0007669"/>
    <property type="project" value="InterPro"/>
</dbReference>
<dbReference type="PRINTS" id="PR00755">
    <property type="entry name" value="AFLATOXINBRP"/>
</dbReference>
<dbReference type="InterPro" id="IPR001138">
    <property type="entry name" value="Zn2Cys6_DnaBD"/>
</dbReference>
<dbReference type="AlphaFoldDB" id="A0A9W4XP09"/>
<feature type="compositionally biased region" description="Pro residues" evidence="2">
    <location>
        <begin position="14"/>
        <end position="23"/>
    </location>
</feature>
<dbReference type="InterPro" id="IPR036864">
    <property type="entry name" value="Zn2-C6_fun-type_DNA-bd_sf"/>
</dbReference>
<dbReference type="PANTHER" id="PTHR47256">
    <property type="entry name" value="ZN(II)2CYS6 TRANSCRIPTION FACTOR (EUROFUNG)-RELATED"/>
    <property type="match status" value="1"/>
</dbReference>
<dbReference type="CDD" id="cd00067">
    <property type="entry name" value="GAL4"/>
    <property type="match status" value="1"/>
</dbReference>
<feature type="domain" description="Zn(2)-C6 fungal-type" evidence="3">
    <location>
        <begin position="34"/>
        <end position="64"/>
    </location>
</feature>
<dbReference type="Proteomes" id="UP001152607">
    <property type="component" value="Unassembled WGS sequence"/>
</dbReference>
<dbReference type="EMBL" id="CAOQHR010000001">
    <property type="protein sequence ID" value="CAI6233930.1"/>
    <property type="molecule type" value="Genomic_DNA"/>
</dbReference>
<reference evidence="4" key="1">
    <citation type="submission" date="2023-01" db="EMBL/GenBank/DDBJ databases">
        <authorList>
            <person name="Van Ghelder C."/>
            <person name="Rancurel C."/>
        </authorList>
    </citation>
    <scope>NUCLEOTIDE SEQUENCE</scope>
    <source>
        <strain evidence="4">CNCM I-4278</strain>
    </source>
</reference>
<proteinExistence type="predicted"/>
<feature type="region of interest" description="Disordered" evidence="2">
    <location>
        <begin position="1"/>
        <end position="27"/>
    </location>
</feature>
<evidence type="ECO:0000256" key="1">
    <source>
        <dbReference type="ARBA" id="ARBA00023242"/>
    </source>
</evidence>
<evidence type="ECO:0000313" key="4">
    <source>
        <dbReference type="EMBL" id="CAI6233930.1"/>
    </source>
</evidence>
<sequence>MPVHNQRPLLPATQRPPPSPPPAVAQKRRRVTVACKACRTKKLRCSGEQPICARCTDLSQPCEYPVDGGNNNRQVALKRQYSQIESERDQLRDLYNLIRTLPDPEAQEIFRRLRTSADPLQVLQAVKDANTLLRNPDSTSPIVAHLQVHHIDVQALRLSAMRLRGRPWTRVAGDGLVSSLISS</sequence>
<name>A0A9W4XP09_9PLEO</name>
<dbReference type="SUPFAM" id="SSF57701">
    <property type="entry name" value="Zn2/Cys6 DNA-binding domain"/>
    <property type="match status" value="1"/>
</dbReference>
<dbReference type="SMART" id="SM00066">
    <property type="entry name" value="GAL4"/>
    <property type="match status" value="1"/>
</dbReference>
<comment type="caution">
    <text evidence="4">The sequence shown here is derived from an EMBL/GenBank/DDBJ whole genome shotgun (WGS) entry which is preliminary data.</text>
</comment>
<protein>
    <recommendedName>
        <fullName evidence="3">Zn(2)-C6 fungal-type domain-containing protein</fullName>
    </recommendedName>
</protein>
<dbReference type="PROSITE" id="PS00463">
    <property type="entry name" value="ZN2_CY6_FUNGAL_1"/>
    <property type="match status" value="1"/>
</dbReference>
<dbReference type="PROSITE" id="PS50048">
    <property type="entry name" value="ZN2_CY6_FUNGAL_2"/>
    <property type="match status" value="1"/>
</dbReference>
<dbReference type="OrthoDB" id="10261408at2759"/>
<dbReference type="GO" id="GO:0008270">
    <property type="term" value="F:zinc ion binding"/>
    <property type="evidence" value="ECO:0007669"/>
    <property type="project" value="InterPro"/>
</dbReference>
<keyword evidence="5" id="KW-1185">Reference proteome</keyword>
<keyword evidence="1" id="KW-0539">Nucleus</keyword>
<dbReference type="PANTHER" id="PTHR47256:SF1">
    <property type="entry name" value="ZN(II)2CYS6 TRANSCRIPTION FACTOR (EUROFUNG)"/>
    <property type="match status" value="1"/>
</dbReference>
<accession>A0A9W4XP09</accession>
<dbReference type="Gene3D" id="4.10.240.10">
    <property type="entry name" value="Zn(2)-C6 fungal-type DNA-binding domain"/>
    <property type="match status" value="1"/>
</dbReference>
<organism evidence="4 5">
    <name type="scientific">Periconia digitata</name>
    <dbReference type="NCBI Taxonomy" id="1303443"/>
    <lineage>
        <taxon>Eukaryota</taxon>
        <taxon>Fungi</taxon>
        <taxon>Dikarya</taxon>
        <taxon>Ascomycota</taxon>
        <taxon>Pezizomycotina</taxon>
        <taxon>Dothideomycetes</taxon>
        <taxon>Pleosporomycetidae</taxon>
        <taxon>Pleosporales</taxon>
        <taxon>Massarineae</taxon>
        <taxon>Periconiaceae</taxon>
        <taxon>Periconia</taxon>
    </lineage>
</organism>
<evidence type="ECO:0000259" key="3">
    <source>
        <dbReference type="PROSITE" id="PS50048"/>
    </source>
</evidence>
<dbReference type="Pfam" id="PF00172">
    <property type="entry name" value="Zn_clus"/>
    <property type="match status" value="1"/>
</dbReference>
<feature type="compositionally biased region" description="Low complexity" evidence="2">
    <location>
        <begin position="1"/>
        <end position="13"/>
    </location>
</feature>
<evidence type="ECO:0000256" key="2">
    <source>
        <dbReference type="SAM" id="MobiDB-lite"/>
    </source>
</evidence>
<gene>
    <name evidence="4" type="ORF">PDIGIT_LOCUS324</name>
</gene>
<evidence type="ECO:0000313" key="5">
    <source>
        <dbReference type="Proteomes" id="UP001152607"/>
    </source>
</evidence>
<dbReference type="InterPro" id="IPR053187">
    <property type="entry name" value="Notoamide_regulator"/>
</dbReference>